<reference evidence="10" key="1">
    <citation type="journal article" date="2023" name="GigaByte">
        <title>Genome assembly of the bearded iris, Iris pallida Lam.</title>
        <authorList>
            <person name="Bruccoleri R.E."/>
            <person name="Oakeley E.J."/>
            <person name="Faust A.M.E."/>
            <person name="Altorfer M."/>
            <person name="Dessus-Babus S."/>
            <person name="Burckhardt D."/>
            <person name="Oertli M."/>
            <person name="Naumann U."/>
            <person name="Petersen F."/>
            <person name="Wong J."/>
        </authorList>
    </citation>
    <scope>NUCLEOTIDE SEQUENCE</scope>
    <source>
        <strain evidence="10">GSM-AAB239-AS_SAM_17_03QT</strain>
    </source>
</reference>
<dbReference type="InterPro" id="IPR006447">
    <property type="entry name" value="Myb_dom_plants"/>
</dbReference>
<evidence type="ECO:0000259" key="9">
    <source>
        <dbReference type="PROSITE" id="PS51294"/>
    </source>
</evidence>
<dbReference type="EMBL" id="JANAVB010034417">
    <property type="protein sequence ID" value="KAJ6806783.1"/>
    <property type="molecule type" value="Genomic_DNA"/>
</dbReference>
<dbReference type="Pfam" id="PF00249">
    <property type="entry name" value="Myb_DNA-binding"/>
    <property type="match status" value="1"/>
</dbReference>
<feature type="domain" description="HTH myb-type" evidence="9">
    <location>
        <begin position="121"/>
        <end position="177"/>
    </location>
</feature>
<keyword evidence="11" id="KW-1185">Reference proteome</keyword>
<dbReference type="AlphaFoldDB" id="A0AAX6ERZ9"/>
<dbReference type="GO" id="GO:0003677">
    <property type="term" value="F:DNA binding"/>
    <property type="evidence" value="ECO:0007669"/>
    <property type="project" value="UniProtKB-KW"/>
</dbReference>
<dbReference type="GO" id="GO:0009744">
    <property type="term" value="P:response to sucrose"/>
    <property type="evidence" value="ECO:0007669"/>
    <property type="project" value="UniProtKB-ARBA"/>
</dbReference>
<dbReference type="PROSITE" id="PS51294">
    <property type="entry name" value="HTH_MYB"/>
    <property type="match status" value="1"/>
</dbReference>
<keyword evidence="2" id="KW-0805">Transcription regulation</keyword>
<proteinExistence type="predicted"/>
<evidence type="ECO:0000313" key="10">
    <source>
        <dbReference type="EMBL" id="KAJ6806783.1"/>
    </source>
</evidence>
<dbReference type="NCBIfam" id="TIGR01557">
    <property type="entry name" value="myb_SHAQKYF"/>
    <property type="match status" value="1"/>
</dbReference>
<comment type="caution">
    <text evidence="10">The sequence shown here is derived from an EMBL/GenBank/DDBJ whole genome shotgun (WGS) entry which is preliminary data.</text>
</comment>
<keyword evidence="3" id="KW-0238">DNA-binding</keyword>
<dbReference type="PANTHER" id="PTHR44042">
    <property type="entry name" value="DUPLICATED HOMEODOMAIN-LIKE SUPERFAMILY PROTEIN-RELATED"/>
    <property type="match status" value="1"/>
</dbReference>
<sequence>MTSMAPSPCFPSSNCILGSSSGGRSWTQQENKRFENALAVVDIRTAEGWNAVAKMTGRSVGDVMIRYRVLEIDVGKIESGDFPFVGYQPPSFTLDWEGDDGTGQAYCVGGPKRPGGRLTDQERKKGVPWTEEEHKLFLLGLNKYGKGDWRNISRNYVYTRTPTQVASHAQKYFLRLNSAVKDKRRASIHDITTVNLPENNNPPTSPSQTSGLTAGSNSAKANGSSDQFPMVAHLDQVSEAALISPSKHSDWSMHLPYSPYGMKFESQNSSRAGLHESMVGRPMFS</sequence>
<feature type="domain" description="SANT" evidence="8">
    <location>
        <begin position="129"/>
        <end position="177"/>
    </location>
</feature>
<dbReference type="InterPro" id="IPR009057">
    <property type="entry name" value="Homeodomain-like_sf"/>
</dbReference>
<evidence type="ECO:0000259" key="7">
    <source>
        <dbReference type="PROSITE" id="PS50090"/>
    </source>
</evidence>
<dbReference type="GO" id="GO:0005634">
    <property type="term" value="C:nucleus"/>
    <property type="evidence" value="ECO:0007669"/>
    <property type="project" value="UniProtKB-SubCell"/>
</dbReference>
<keyword evidence="4" id="KW-0804">Transcription</keyword>
<dbReference type="SUPFAM" id="SSF46689">
    <property type="entry name" value="Homeodomain-like"/>
    <property type="match status" value="2"/>
</dbReference>
<feature type="domain" description="Myb-like" evidence="7">
    <location>
        <begin position="121"/>
        <end position="173"/>
    </location>
</feature>
<dbReference type="SMART" id="SM00717">
    <property type="entry name" value="SANT"/>
    <property type="match status" value="2"/>
</dbReference>
<evidence type="ECO:0000259" key="8">
    <source>
        <dbReference type="PROSITE" id="PS51293"/>
    </source>
</evidence>
<keyword evidence="5" id="KW-0539">Nucleus</keyword>
<evidence type="ECO:0000256" key="3">
    <source>
        <dbReference type="ARBA" id="ARBA00023125"/>
    </source>
</evidence>
<gene>
    <name evidence="10" type="ORF">M6B38_105560</name>
</gene>
<reference evidence="10" key="2">
    <citation type="submission" date="2023-04" db="EMBL/GenBank/DDBJ databases">
        <authorList>
            <person name="Bruccoleri R.E."/>
            <person name="Oakeley E.J."/>
            <person name="Faust A.-M."/>
            <person name="Dessus-Babus S."/>
            <person name="Altorfer M."/>
            <person name="Burckhardt D."/>
            <person name="Oertli M."/>
            <person name="Naumann U."/>
            <person name="Petersen F."/>
            <person name="Wong J."/>
        </authorList>
    </citation>
    <scope>NUCLEOTIDE SEQUENCE</scope>
    <source>
        <strain evidence="10">GSM-AAB239-AS_SAM_17_03QT</strain>
        <tissue evidence="10">Leaf</tissue>
    </source>
</reference>
<evidence type="ECO:0000256" key="5">
    <source>
        <dbReference type="ARBA" id="ARBA00023242"/>
    </source>
</evidence>
<organism evidence="10 11">
    <name type="scientific">Iris pallida</name>
    <name type="common">Sweet iris</name>
    <dbReference type="NCBI Taxonomy" id="29817"/>
    <lineage>
        <taxon>Eukaryota</taxon>
        <taxon>Viridiplantae</taxon>
        <taxon>Streptophyta</taxon>
        <taxon>Embryophyta</taxon>
        <taxon>Tracheophyta</taxon>
        <taxon>Spermatophyta</taxon>
        <taxon>Magnoliopsida</taxon>
        <taxon>Liliopsida</taxon>
        <taxon>Asparagales</taxon>
        <taxon>Iridaceae</taxon>
        <taxon>Iridoideae</taxon>
        <taxon>Irideae</taxon>
        <taxon>Iris</taxon>
    </lineage>
</organism>
<evidence type="ECO:0000256" key="4">
    <source>
        <dbReference type="ARBA" id="ARBA00023163"/>
    </source>
</evidence>
<evidence type="ECO:0000256" key="1">
    <source>
        <dbReference type="ARBA" id="ARBA00004123"/>
    </source>
</evidence>
<evidence type="ECO:0000313" key="11">
    <source>
        <dbReference type="Proteomes" id="UP001140949"/>
    </source>
</evidence>
<name>A0AAX6ERZ9_IRIPA</name>
<dbReference type="InterPro" id="IPR001005">
    <property type="entry name" value="SANT/Myb"/>
</dbReference>
<dbReference type="FunFam" id="1.10.10.60:FF:000009">
    <property type="entry name" value="transcription factor MYB1R1"/>
    <property type="match status" value="1"/>
</dbReference>
<accession>A0AAX6ERZ9</accession>
<dbReference type="Proteomes" id="UP001140949">
    <property type="component" value="Unassembled WGS sequence"/>
</dbReference>
<dbReference type="PROSITE" id="PS51293">
    <property type="entry name" value="SANT"/>
    <property type="match status" value="1"/>
</dbReference>
<dbReference type="CDD" id="cd00167">
    <property type="entry name" value="SANT"/>
    <property type="match status" value="1"/>
</dbReference>
<feature type="region of interest" description="Disordered" evidence="6">
    <location>
        <begin position="190"/>
        <end position="226"/>
    </location>
</feature>
<evidence type="ECO:0000256" key="2">
    <source>
        <dbReference type="ARBA" id="ARBA00023015"/>
    </source>
</evidence>
<comment type="subcellular location">
    <subcellularLocation>
        <location evidence="1">Nucleus</location>
    </subcellularLocation>
</comment>
<feature type="compositionally biased region" description="Polar residues" evidence="6">
    <location>
        <begin position="190"/>
        <end position="213"/>
    </location>
</feature>
<dbReference type="Gene3D" id="1.10.10.60">
    <property type="entry name" value="Homeodomain-like"/>
    <property type="match status" value="2"/>
</dbReference>
<dbReference type="PANTHER" id="PTHR44042:SF41">
    <property type="entry name" value="DUPLICATED HOMEODOMAIN-LIKE SUPERFAMILY PROTEIN-RELATED"/>
    <property type="match status" value="1"/>
</dbReference>
<evidence type="ECO:0000256" key="6">
    <source>
        <dbReference type="SAM" id="MobiDB-lite"/>
    </source>
</evidence>
<dbReference type="InterPro" id="IPR017884">
    <property type="entry name" value="SANT_dom"/>
</dbReference>
<dbReference type="GO" id="GO:0009739">
    <property type="term" value="P:response to gibberellin"/>
    <property type="evidence" value="ECO:0007669"/>
    <property type="project" value="UniProtKB-ARBA"/>
</dbReference>
<feature type="compositionally biased region" description="Low complexity" evidence="6">
    <location>
        <begin position="214"/>
        <end position="225"/>
    </location>
</feature>
<dbReference type="PROSITE" id="PS50090">
    <property type="entry name" value="MYB_LIKE"/>
    <property type="match status" value="1"/>
</dbReference>
<protein>
    <submittedName>
        <fullName evidence="10">Transcription factor DIVARICATA-like</fullName>
    </submittedName>
</protein>
<dbReference type="InterPro" id="IPR017930">
    <property type="entry name" value="Myb_dom"/>
</dbReference>